<accession>X1TH22</accession>
<gene>
    <name evidence="1" type="ORF">S12H4_53750</name>
</gene>
<name>X1TH22_9ZZZZ</name>
<feature type="non-terminal residue" evidence="1">
    <location>
        <position position="232"/>
    </location>
</feature>
<dbReference type="EMBL" id="BARW01034269">
    <property type="protein sequence ID" value="GAJ04559.1"/>
    <property type="molecule type" value="Genomic_DNA"/>
</dbReference>
<organism evidence="1">
    <name type="scientific">marine sediment metagenome</name>
    <dbReference type="NCBI Taxonomy" id="412755"/>
    <lineage>
        <taxon>unclassified sequences</taxon>
        <taxon>metagenomes</taxon>
        <taxon>ecological metagenomes</taxon>
    </lineage>
</organism>
<comment type="caution">
    <text evidence="1">The sequence shown here is derived from an EMBL/GenBank/DDBJ whole genome shotgun (WGS) entry which is preliminary data.</text>
</comment>
<protein>
    <submittedName>
        <fullName evidence="1">Uncharacterized protein</fullName>
    </submittedName>
</protein>
<sequence>APIINWTQVNTSSNGLDNNATHPTHNITNVDFKTGINDSDAGDWHKIWVCKTDSYNGTHCLGGEWCKNITVATELELSCSFTPDGTESFNNTAYFFIRDWIDWSTSSISLFYVDHPRTLTLQSNDGWVTNQTFLLNMSSVAVDAGDDSQTHYCYVDGTFRNSSSGNMSLSFAYSEENTTFQIECFVANGWNLNSSNQTTTITTDWHTPFVNLTYPINESTRNYNESFNINFV</sequence>
<reference evidence="1" key="1">
    <citation type="journal article" date="2014" name="Front. Microbiol.">
        <title>High frequency of phylogenetically diverse reductive dehalogenase-homologous genes in deep subseafloor sedimentary metagenomes.</title>
        <authorList>
            <person name="Kawai M."/>
            <person name="Futagami T."/>
            <person name="Toyoda A."/>
            <person name="Takaki Y."/>
            <person name="Nishi S."/>
            <person name="Hori S."/>
            <person name="Arai W."/>
            <person name="Tsubouchi T."/>
            <person name="Morono Y."/>
            <person name="Uchiyama I."/>
            <person name="Ito T."/>
            <person name="Fujiyama A."/>
            <person name="Inagaki F."/>
            <person name="Takami H."/>
        </authorList>
    </citation>
    <scope>NUCLEOTIDE SEQUENCE</scope>
    <source>
        <strain evidence="1">Expedition CK06-06</strain>
    </source>
</reference>
<proteinExistence type="predicted"/>
<dbReference type="AlphaFoldDB" id="X1TH22"/>
<feature type="non-terminal residue" evidence="1">
    <location>
        <position position="1"/>
    </location>
</feature>
<evidence type="ECO:0000313" key="1">
    <source>
        <dbReference type="EMBL" id="GAJ04559.1"/>
    </source>
</evidence>